<evidence type="ECO:0000313" key="1">
    <source>
        <dbReference type="EMBL" id="MPM32414.1"/>
    </source>
</evidence>
<dbReference type="PROSITE" id="PS51257">
    <property type="entry name" value="PROKAR_LIPOPROTEIN"/>
    <property type="match status" value="1"/>
</dbReference>
<dbReference type="EMBL" id="VSSQ01006353">
    <property type="protein sequence ID" value="MPM32414.1"/>
    <property type="molecule type" value="Genomic_DNA"/>
</dbReference>
<protein>
    <submittedName>
        <fullName evidence="1">Uncharacterized protein</fullName>
    </submittedName>
</protein>
<dbReference type="Gene3D" id="2.40.160.190">
    <property type="match status" value="1"/>
</dbReference>
<accession>A0A644Z2N4</accession>
<organism evidence="1">
    <name type="scientific">bioreactor metagenome</name>
    <dbReference type="NCBI Taxonomy" id="1076179"/>
    <lineage>
        <taxon>unclassified sequences</taxon>
        <taxon>metagenomes</taxon>
        <taxon>ecological metagenomes</taxon>
    </lineage>
</organism>
<reference evidence="1" key="1">
    <citation type="submission" date="2019-08" db="EMBL/GenBank/DDBJ databases">
        <authorList>
            <person name="Kucharzyk K."/>
            <person name="Murdoch R.W."/>
            <person name="Higgins S."/>
            <person name="Loffler F."/>
        </authorList>
    </citation>
    <scope>NUCLEOTIDE SEQUENCE</scope>
</reference>
<dbReference type="AlphaFoldDB" id="A0A644Z2N4"/>
<name>A0A644Z2N4_9ZZZZ</name>
<gene>
    <name evidence="1" type="ORF">SDC9_78976</name>
</gene>
<proteinExistence type="predicted"/>
<sequence length="254" mass="29148">MKKNFYWLFIMACVSLISFTSCDPKDPVDDPDETTKMRIKTMTFEYDWGSGPGSTSYAYTYDAQGRVIKVVETGEDWTDEFNLDWSQPGKVNLIRQETEKNRTWILNAAGYVSKIENIWGDGGDVTFEYDANGLMSKAYEDYGTPELKSTFTALNGNITAFTRGDRVKNFTFSSGDNIGNIYQVFNDSFVNDWQAHTGLFGKACKNLNTKVQWSDKEDFSAISFEFYEDGRVKKVIRSGSDWYENYVYTYETVE</sequence>
<comment type="caution">
    <text evidence="1">The sequence shown here is derived from an EMBL/GenBank/DDBJ whole genome shotgun (WGS) entry which is preliminary data.</text>
</comment>
<dbReference type="CDD" id="cd12871">
    <property type="entry name" value="Bacuni_01323_like"/>
    <property type="match status" value="1"/>
</dbReference>